<comment type="caution">
    <text evidence="4">The sequence shown here is derived from an EMBL/GenBank/DDBJ whole genome shotgun (WGS) entry which is preliminary data.</text>
</comment>
<dbReference type="PANTHER" id="PTHR23288:SF8">
    <property type="entry name" value="RNA POLYMERASE II ELONGATION FACTOR ELL2"/>
    <property type="match status" value="1"/>
</dbReference>
<organism evidence="4 5">
    <name type="scientific">Ptilonorhynchus violaceus</name>
    <name type="common">Satin bowerbird</name>
    <name type="synonym">Pyrrhocorax violaceus</name>
    <dbReference type="NCBI Taxonomy" id="28724"/>
    <lineage>
        <taxon>Eukaryota</taxon>
        <taxon>Metazoa</taxon>
        <taxon>Chordata</taxon>
        <taxon>Craniata</taxon>
        <taxon>Vertebrata</taxon>
        <taxon>Euteleostomi</taxon>
        <taxon>Archelosauria</taxon>
        <taxon>Archosauria</taxon>
        <taxon>Dinosauria</taxon>
        <taxon>Saurischia</taxon>
        <taxon>Theropoda</taxon>
        <taxon>Coelurosauria</taxon>
        <taxon>Aves</taxon>
        <taxon>Neognathae</taxon>
        <taxon>Neoaves</taxon>
        <taxon>Telluraves</taxon>
        <taxon>Australaves</taxon>
        <taxon>Passeriformes</taxon>
        <taxon>Ptilonorhynchidae</taxon>
        <taxon>Ptilonorhynchus</taxon>
    </lineage>
</organism>
<comment type="similarity">
    <text evidence="1 2">Belongs to the ELL/occludin family.</text>
</comment>
<evidence type="ECO:0000256" key="2">
    <source>
        <dbReference type="PROSITE-ProRule" id="PRU01324"/>
    </source>
</evidence>
<dbReference type="GO" id="GO:0042795">
    <property type="term" value="P:snRNA transcription by RNA polymerase II"/>
    <property type="evidence" value="ECO:0007669"/>
    <property type="project" value="TreeGrafter"/>
</dbReference>
<accession>A0A7K6C9H2</accession>
<dbReference type="Proteomes" id="UP000584880">
    <property type="component" value="Unassembled WGS sequence"/>
</dbReference>
<dbReference type="GO" id="GO:0008023">
    <property type="term" value="C:transcription elongation factor complex"/>
    <property type="evidence" value="ECO:0007669"/>
    <property type="project" value="TreeGrafter"/>
</dbReference>
<evidence type="ECO:0000313" key="5">
    <source>
        <dbReference type="Proteomes" id="UP000584880"/>
    </source>
</evidence>
<feature type="non-terminal residue" evidence="4">
    <location>
        <position position="1"/>
    </location>
</feature>
<evidence type="ECO:0000256" key="1">
    <source>
        <dbReference type="ARBA" id="ARBA00009171"/>
    </source>
</evidence>
<dbReference type="EMBL" id="VZRJ01009518">
    <property type="protein sequence ID" value="NWV11301.1"/>
    <property type="molecule type" value="Genomic_DNA"/>
</dbReference>
<dbReference type="Gene3D" id="6.10.140.340">
    <property type="match status" value="1"/>
</dbReference>
<dbReference type="AlphaFoldDB" id="A0A7K6C9H2"/>
<reference evidence="4 5" key="1">
    <citation type="submission" date="2019-09" db="EMBL/GenBank/DDBJ databases">
        <title>Bird 10,000 Genomes (B10K) Project - Family phase.</title>
        <authorList>
            <person name="Zhang G."/>
        </authorList>
    </citation>
    <scope>NUCLEOTIDE SEQUENCE [LARGE SCALE GENOMIC DNA]</scope>
    <source>
        <strain evidence="4">B10K-DU-012-10</strain>
        <tissue evidence="4">Blood</tissue>
    </source>
</reference>
<keyword evidence="5" id="KW-1185">Reference proteome</keyword>
<sequence length="80" mass="9648">KFIEKWSNFSIRKYIAIVSLEQCQHYKDDFNAEYGEYQNLHAQVEKITASLRRFGERWKFLTPETLSAKDRIKKDKTMKT</sequence>
<dbReference type="GO" id="GO:0032968">
    <property type="term" value="P:positive regulation of transcription elongation by RNA polymerase II"/>
    <property type="evidence" value="ECO:0007669"/>
    <property type="project" value="TreeGrafter"/>
</dbReference>
<dbReference type="Pfam" id="PF07303">
    <property type="entry name" value="Occludin_ELL"/>
    <property type="match status" value="1"/>
</dbReference>
<dbReference type="PANTHER" id="PTHR23288">
    <property type="entry name" value="OCCLUDIN AND RNA POLYMERASE II ELONGATION FACTOR ELL"/>
    <property type="match status" value="1"/>
</dbReference>
<protein>
    <submittedName>
        <fullName evidence="4">ELL2 factor</fullName>
    </submittedName>
</protein>
<proteinExistence type="inferred from homology"/>
<dbReference type="SUPFAM" id="SSF144292">
    <property type="entry name" value="occludin/ELL-like"/>
    <property type="match status" value="1"/>
</dbReference>
<feature type="non-terminal residue" evidence="4">
    <location>
        <position position="80"/>
    </location>
</feature>
<gene>
    <name evidence="4" type="primary">Ell2_1</name>
    <name evidence="4" type="ORF">PTIVIO_R15339</name>
</gene>
<dbReference type="InterPro" id="IPR010844">
    <property type="entry name" value="Occludin_ELL"/>
</dbReference>
<dbReference type="InterPro" id="IPR031176">
    <property type="entry name" value="ELL/occludin"/>
</dbReference>
<name>A0A7K6C9H2_PTIVI</name>
<dbReference type="GO" id="GO:0000987">
    <property type="term" value="F:cis-regulatory region sequence-specific DNA binding"/>
    <property type="evidence" value="ECO:0007669"/>
    <property type="project" value="TreeGrafter"/>
</dbReference>
<evidence type="ECO:0000259" key="3">
    <source>
        <dbReference type="PROSITE" id="PS51980"/>
    </source>
</evidence>
<feature type="domain" description="OCEL" evidence="3">
    <location>
        <begin position="8"/>
        <end position="80"/>
    </location>
</feature>
<dbReference type="PROSITE" id="PS51980">
    <property type="entry name" value="OCEL"/>
    <property type="match status" value="1"/>
</dbReference>
<evidence type="ECO:0000313" key="4">
    <source>
        <dbReference type="EMBL" id="NWV11301.1"/>
    </source>
</evidence>